<gene>
    <name evidence="2" type="ORF">HID58_093341</name>
</gene>
<keyword evidence="1" id="KW-0732">Signal</keyword>
<feature type="chain" id="PRO_5045946390" evidence="1">
    <location>
        <begin position="25"/>
        <end position="81"/>
    </location>
</feature>
<dbReference type="Proteomes" id="UP000824890">
    <property type="component" value="Unassembled WGS sequence"/>
</dbReference>
<evidence type="ECO:0000256" key="1">
    <source>
        <dbReference type="SAM" id="SignalP"/>
    </source>
</evidence>
<proteinExistence type="predicted"/>
<evidence type="ECO:0000313" key="2">
    <source>
        <dbReference type="EMBL" id="KAH0853271.1"/>
    </source>
</evidence>
<accession>A0ABQ7XDS9</accession>
<feature type="signal peptide" evidence="1">
    <location>
        <begin position="1"/>
        <end position="24"/>
    </location>
</feature>
<dbReference type="EMBL" id="JAGKQM010000813">
    <property type="protein sequence ID" value="KAH0853271.1"/>
    <property type="molecule type" value="Genomic_DNA"/>
</dbReference>
<comment type="caution">
    <text evidence="2">The sequence shown here is derived from an EMBL/GenBank/DDBJ whole genome shotgun (WGS) entry which is preliminary data.</text>
</comment>
<organism evidence="2 3">
    <name type="scientific">Brassica napus</name>
    <name type="common">Rape</name>
    <dbReference type="NCBI Taxonomy" id="3708"/>
    <lineage>
        <taxon>Eukaryota</taxon>
        <taxon>Viridiplantae</taxon>
        <taxon>Streptophyta</taxon>
        <taxon>Embryophyta</taxon>
        <taxon>Tracheophyta</taxon>
        <taxon>Spermatophyta</taxon>
        <taxon>Magnoliopsida</taxon>
        <taxon>eudicotyledons</taxon>
        <taxon>Gunneridae</taxon>
        <taxon>Pentapetalae</taxon>
        <taxon>rosids</taxon>
        <taxon>malvids</taxon>
        <taxon>Brassicales</taxon>
        <taxon>Brassicaceae</taxon>
        <taxon>Brassiceae</taxon>
        <taxon>Brassica</taxon>
    </lineage>
</organism>
<reference evidence="2 3" key="1">
    <citation type="submission" date="2021-05" db="EMBL/GenBank/DDBJ databases">
        <title>Genome Assembly of Synthetic Allotetraploid Brassica napus Reveals Homoeologous Exchanges between Subgenomes.</title>
        <authorList>
            <person name="Davis J.T."/>
        </authorList>
    </citation>
    <scope>NUCLEOTIDE SEQUENCE [LARGE SCALE GENOMIC DNA]</scope>
    <source>
        <strain evidence="3">cv. Da-Ae</strain>
        <tissue evidence="2">Seedling</tissue>
    </source>
</reference>
<keyword evidence="3" id="KW-1185">Reference proteome</keyword>
<protein>
    <submittedName>
        <fullName evidence="2">Uncharacterized protein</fullName>
    </submittedName>
</protein>
<sequence length="81" mass="9335">MLIIFFSDSMCIFLLVVELEMMDAKNNLICDEPEEIPTNQKRFHLQKLINSMALPNPPWLCDDDAFYSSCLAVDSAEYTLK</sequence>
<evidence type="ECO:0000313" key="3">
    <source>
        <dbReference type="Proteomes" id="UP000824890"/>
    </source>
</evidence>
<name>A0ABQ7XDS9_BRANA</name>